<name>A0A158GBR5_CABCO</name>
<sequence>MACLIAAGCMTDNAQNEELPMQAELFIDGGVGFFPGLARPIVLDENALSADERDELARLASAARAEPAAPRAAASKPVPDGRSYRIRIAFADGTKELSCADPSVPPAFAALMAFIKAHGHR</sequence>
<reference evidence="2" key="1">
    <citation type="submission" date="2016-01" db="EMBL/GenBank/DDBJ databases">
        <authorList>
            <person name="Peeters C."/>
        </authorList>
    </citation>
    <scope>NUCLEOTIDE SEQUENCE [LARGE SCALE GENOMIC DNA]</scope>
</reference>
<dbReference type="Pfam" id="PF20242">
    <property type="entry name" value="Emfourin"/>
    <property type="match status" value="1"/>
</dbReference>
<dbReference type="Proteomes" id="UP000054740">
    <property type="component" value="Unassembled WGS sequence"/>
</dbReference>
<dbReference type="InterPro" id="IPR049457">
    <property type="entry name" value="Emfourin"/>
</dbReference>
<gene>
    <name evidence="1" type="ORF">AWB70_01765</name>
</gene>
<protein>
    <submittedName>
        <fullName evidence="1">Uncharacterized protein</fullName>
    </submittedName>
</protein>
<accession>A0A158GBR5</accession>
<evidence type="ECO:0000313" key="1">
    <source>
        <dbReference type="EMBL" id="SAL29598.1"/>
    </source>
</evidence>
<keyword evidence="2" id="KW-1185">Reference proteome</keyword>
<dbReference type="AlphaFoldDB" id="A0A158GBR5"/>
<dbReference type="EMBL" id="FCNY02000004">
    <property type="protein sequence ID" value="SAL29598.1"/>
    <property type="molecule type" value="Genomic_DNA"/>
</dbReference>
<organism evidence="1 2">
    <name type="scientific">Caballeronia cordobensis</name>
    <name type="common">Burkholderia cordobensis</name>
    <dbReference type="NCBI Taxonomy" id="1353886"/>
    <lineage>
        <taxon>Bacteria</taxon>
        <taxon>Pseudomonadati</taxon>
        <taxon>Pseudomonadota</taxon>
        <taxon>Betaproteobacteria</taxon>
        <taxon>Burkholderiales</taxon>
        <taxon>Burkholderiaceae</taxon>
        <taxon>Caballeronia</taxon>
    </lineage>
</organism>
<evidence type="ECO:0000313" key="2">
    <source>
        <dbReference type="Proteomes" id="UP000054740"/>
    </source>
</evidence>
<proteinExistence type="predicted"/>